<evidence type="ECO:0000313" key="3">
    <source>
        <dbReference type="Proteomes" id="UP001193748"/>
    </source>
</evidence>
<reference evidence="2" key="1">
    <citation type="submission" date="2020-05" db="EMBL/GenBank/DDBJ databases">
        <authorList>
            <person name="Brown S."/>
            <person name="Huntemann M."/>
            <person name="Clum A."/>
            <person name="Spunde A."/>
            <person name="Palaniappan K."/>
            <person name="Ritter S."/>
            <person name="Mikhailova N."/>
            <person name="Chen I.-M."/>
            <person name="Stamatis D."/>
            <person name="Reddy T."/>
            <person name="O'Malley R."/>
            <person name="Daum C."/>
            <person name="Shapiro N."/>
            <person name="Ivanova N."/>
            <person name="Kyrpides N."/>
            <person name="Woyke T."/>
        </authorList>
    </citation>
    <scope>NUCLEOTIDE SEQUENCE</scope>
    <source>
        <strain evidence="2">DJ080</strain>
    </source>
</reference>
<feature type="domain" description="DUF4130" evidence="1">
    <location>
        <begin position="86"/>
        <end position="245"/>
    </location>
</feature>
<comment type="caution">
    <text evidence="2">The sequence shown here is derived from an EMBL/GenBank/DDBJ whole genome shotgun (WGS) entry which is preliminary data.</text>
</comment>
<reference evidence="2" key="2">
    <citation type="journal article" date="2022" name="Nat. Biotechnol.">
        <title>Carbon-negative production of acetone and isopropanol by gas fermentation at industrial pilot scale.</title>
        <authorList>
            <person name="Liew F.E."/>
            <person name="Nogle R."/>
            <person name="Abdalla T."/>
            <person name="Rasor B.J."/>
            <person name="Canter C."/>
            <person name="Jensen R.O."/>
            <person name="Wang L."/>
            <person name="Strutz J."/>
            <person name="Chirania P."/>
            <person name="De Tissera S."/>
            <person name="Mueller A.P."/>
            <person name="Ruan Z."/>
            <person name="Gao A."/>
            <person name="Tran L."/>
            <person name="Engle N.L."/>
            <person name="Bromley J.C."/>
            <person name="Daniell J."/>
            <person name="Conrado R."/>
            <person name="Tschaplinski T.J."/>
            <person name="Giannone R.J."/>
            <person name="Hettich R.L."/>
            <person name="Karim A.S."/>
            <person name="Simpson S.D."/>
            <person name="Brown S.D."/>
            <person name="Leang C."/>
            <person name="Jewett M.C."/>
            <person name="Kopke M."/>
        </authorList>
    </citation>
    <scope>NUCLEOTIDE SEQUENCE</scope>
    <source>
        <strain evidence="2">DJ080</strain>
    </source>
</reference>
<dbReference type="EMBL" id="JABSWW010000001">
    <property type="protein sequence ID" value="NRT91237.1"/>
    <property type="molecule type" value="Genomic_DNA"/>
</dbReference>
<dbReference type="Proteomes" id="UP001193748">
    <property type="component" value="Unassembled WGS sequence"/>
</dbReference>
<dbReference type="InterPro" id="IPR023875">
    <property type="entry name" value="DNA_repair_put"/>
</dbReference>
<accession>A0AAX0B7Z2</accession>
<name>A0AAX0B7Z2_CLOBE</name>
<dbReference type="RefSeq" id="WP_173711862.1">
    <property type="nucleotide sequence ID" value="NZ_JABSWW010000001.1"/>
</dbReference>
<proteinExistence type="predicted"/>
<evidence type="ECO:0000313" key="2">
    <source>
        <dbReference type="EMBL" id="NRT91237.1"/>
    </source>
</evidence>
<protein>
    <submittedName>
        <fullName evidence="2">DNA metabolism protein</fullName>
    </submittedName>
</protein>
<dbReference type="NCBIfam" id="TIGR03915">
    <property type="entry name" value="SAM_7_link_chp"/>
    <property type="match status" value="1"/>
</dbReference>
<dbReference type="AlphaFoldDB" id="A0AAX0B7Z2"/>
<sequence length="248" mass="29686">MKIYLYDDTFEGLLTSIYDAFYSNDSPPTSIYGKSQTNTPLLLGDIVEISTDINKFKKVKNAIINKINFLSLKKIYFAFLSNYEDKGIIIFNYLKVAFKLGPDVHDFLNIDVIRLVDNITKKVLNECHRFEGFIRFNEIEKKLLYSSIEPDNDILELIGDHFKNRFPREYFIIHDISRQKALIYNTNFYEIIDMDIETYEKLKFHNDEYTDLWKTYFKATTIQERKNLKLQCRMMPKRYWKHILETKI</sequence>
<gene>
    <name evidence="2" type="ORF">B0H41_004916</name>
</gene>
<dbReference type="InterPro" id="IPR025404">
    <property type="entry name" value="DUF4130"/>
</dbReference>
<dbReference type="Pfam" id="PF13566">
    <property type="entry name" value="DUF4130"/>
    <property type="match status" value="1"/>
</dbReference>
<evidence type="ECO:0000259" key="1">
    <source>
        <dbReference type="Pfam" id="PF13566"/>
    </source>
</evidence>
<organism evidence="2 3">
    <name type="scientific">Clostridium beijerinckii</name>
    <name type="common">Clostridium MP</name>
    <dbReference type="NCBI Taxonomy" id="1520"/>
    <lineage>
        <taxon>Bacteria</taxon>
        <taxon>Bacillati</taxon>
        <taxon>Bacillota</taxon>
        <taxon>Clostridia</taxon>
        <taxon>Eubacteriales</taxon>
        <taxon>Clostridiaceae</taxon>
        <taxon>Clostridium</taxon>
    </lineage>
</organism>